<dbReference type="Proteomes" id="UP000830434">
    <property type="component" value="Chromosome"/>
</dbReference>
<sequence>MTDATDYDPVGCPVSDCEYRDAVRSVAAHVAEADDDAHEWDRLGYAGARNFVETEKRRQRQNGGGGSNSSSDGGSSDPSSNGGPSTGESSTGENPRDPADGAAGSGGFTAASQVSGSDAGSSGGKSEPSGGGSDTADAADETPFELGFERDALVLLELAREYDLSSLDDLGTWQLADLYSLLADLKNSADDARKEVRDELLENVREERTVAADLGSVSRTTYNYRRVADETTVHRALADAGVDPEEVRSFDKSKLKDAIEETDLEEDDVFDVDERPTIRISDSHDDQRRRHFERLDDEVRSLADDE</sequence>
<dbReference type="Pfam" id="PF25943">
    <property type="entry name" value="DUF7983"/>
    <property type="match status" value="1"/>
</dbReference>
<dbReference type="EMBL" id="CP096658">
    <property type="protein sequence ID" value="UPW02004.1"/>
    <property type="molecule type" value="Genomic_DNA"/>
</dbReference>
<dbReference type="InterPro" id="IPR058289">
    <property type="entry name" value="DUF7983"/>
</dbReference>
<feature type="coiled-coil region" evidence="1">
    <location>
        <begin position="175"/>
        <end position="202"/>
    </location>
</feature>
<feature type="region of interest" description="Disordered" evidence="2">
    <location>
        <begin position="51"/>
        <end position="144"/>
    </location>
</feature>
<proteinExistence type="predicted"/>
<feature type="compositionally biased region" description="Low complexity" evidence="2">
    <location>
        <begin position="68"/>
        <end position="93"/>
    </location>
</feature>
<evidence type="ECO:0000313" key="4">
    <source>
        <dbReference type="Proteomes" id="UP000830434"/>
    </source>
</evidence>
<dbReference type="GeneID" id="72189767"/>
<protein>
    <submittedName>
        <fullName evidence="3">Uncharacterized protein</fullName>
    </submittedName>
</protein>
<dbReference type="KEGG" id="haxz:M0R88_07890"/>
<organism evidence="3 4">
    <name type="scientific">Halorussus gelatinilyticus</name>
    <dbReference type="NCBI Taxonomy" id="2937524"/>
    <lineage>
        <taxon>Archaea</taxon>
        <taxon>Methanobacteriati</taxon>
        <taxon>Methanobacteriota</taxon>
        <taxon>Stenosarchaea group</taxon>
        <taxon>Halobacteria</taxon>
        <taxon>Halobacteriales</taxon>
        <taxon>Haladaptataceae</taxon>
        <taxon>Halorussus</taxon>
    </lineage>
</organism>
<dbReference type="AlphaFoldDB" id="A0A8U0IPC9"/>
<evidence type="ECO:0000256" key="2">
    <source>
        <dbReference type="SAM" id="MobiDB-lite"/>
    </source>
</evidence>
<accession>A0A8U0IPC9</accession>
<feature type="compositionally biased region" description="Low complexity" evidence="2">
    <location>
        <begin position="108"/>
        <end position="128"/>
    </location>
</feature>
<reference evidence="3" key="1">
    <citation type="submission" date="2022-04" db="EMBL/GenBank/DDBJ databases">
        <title>Diverse halophilic archaea isolated from saline environments.</title>
        <authorList>
            <person name="Cui H.-L."/>
        </authorList>
    </citation>
    <scope>NUCLEOTIDE SEQUENCE</scope>
    <source>
        <strain evidence="3">XZYJT40</strain>
    </source>
</reference>
<evidence type="ECO:0000313" key="3">
    <source>
        <dbReference type="EMBL" id="UPW02004.1"/>
    </source>
</evidence>
<name>A0A8U0IPC9_9EURY</name>
<keyword evidence="4" id="KW-1185">Reference proteome</keyword>
<gene>
    <name evidence="3" type="ORF">M0R88_07890</name>
</gene>
<keyword evidence="1" id="KW-0175">Coiled coil</keyword>
<evidence type="ECO:0000256" key="1">
    <source>
        <dbReference type="SAM" id="Coils"/>
    </source>
</evidence>
<dbReference type="RefSeq" id="WP_248656391.1">
    <property type="nucleotide sequence ID" value="NZ_CP096658.1"/>
</dbReference>